<dbReference type="InterPro" id="IPR027417">
    <property type="entry name" value="P-loop_NTPase"/>
</dbReference>
<feature type="binding site" evidence="6">
    <location>
        <begin position="118"/>
        <end position="121"/>
    </location>
    <ligand>
        <name>GTP</name>
        <dbReference type="ChEBI" id="CHEBI:37565"/>
    </ligand>
</feature>
<keyword evidence="6" id="KW-0699">rRNA-binding</keyword>
<dbReference type="NCBIfam" id="NF000908">
    <property type="entry name" value="PRK00089.1"/>
    <property type="match status" value="1"/>
</dbReference>
<dbReference type="GO" id="GO:0005829">
    <property type="term" value="C:cytosol"/>
    <property type="evidence" value="ECO:0007669"/>
    <property type="project" value="TreeGrafter"/>
</dbReference>
<dbReference type="SUPFAM" id="SSF52540">
    <property type="entry name" value="P-loop containing nucleoside triphosphate hydrolases"/>
    <property type="match status" value="1"/>
</dbReference>
<feature type="binding site" evidence="6">
    <location>
        <begin position="59"/>
        <end position="63"/>
    </location>
    <ligand>
        <name>GTP</name>
        <dbReference type="ChEBI" id="CHEBI:37565"/>
    </ligand>
</feature>
<dbReference type="GO" id="GO:0070181">
    <property type="term" value="F:small ribosomal subunit rRNA binding"/>
    <property type="evidence" value="ECO:0007669"/>
    <property type="project" value="UniProtKB-UniRule"/>
</dbReference>
<feature type="domain" description="Era-type G" evidence="8">
    <location>
        <begin position="4"/>
        <end position="169"/>
    </location>
</feature>
<evidence type="ECO:0000256" key="2">
    <source>
        <dbReference type="ARBA" id="ARBA00020484"/>
    </source>
</evidence>
<evidence type="ECO:0000256" key="1">
    <source>
        <dbReference type="ARBA" id="ARBA00007921"/>
    </source>
</evidence>
<dbReference type="RefSeq" id="WP_154571017.1">
    <property type="nucleotide sequence ID" value="NZ_VWSJ01000024.1"/>
</dbReference>
<name>A0A6L5WLS1_9BACT</name>
<evidence type="ECO:0000259" key="8">
    <source>
        <dbReference type="PROSITE" id="PS51713"/>
    </source>
</evidence>
<keyword evidence="6" id="KW-1003">Cell membrane</keyword>
<dbReference type="Gene3D" id="3.40.50.300">
    <property type="entry name" value="P-loop containing nucleotide triphosphate hydrolases"/>
    <property type="match status" value="1"/>
</dbReference>
<dbReference type="Proteomes" id="UP000476338">
    <property type="component" value="Unassembled WGS sequence"/>
</dbReference>
<gene>
    <name evidence="6" type="primary">era</name>
    <name evidence="9" type="ORF">F1B92_06185</name>
</gene>
<dbReference type="AlphaFoldDB" id="A0A6L5WLS1"/>
<comment type="caution">
    <text evidence="9">The sequence shown here is derived from an EMBL/GenBank/DDBJ whole genome shotgun (WGS) entry which is preliminary data.</text>
</comment>
<dbReference type="InterPro" id="IPR009019">
    <property type="entry name" value="KH_sf_prok-type"/>
</dbReference>
<comment type="function">
    <text evidence="6">An essential GTPase that binds both GDP and GTP, with rapid nucleotide exchange. Plays a role in 16S rRNA processing and 30S ribosomal subunit biogenesis and possibly also in cell cycle regulation and energy metabolism.</text>
</comment>
<feature type="region of interest" description="G2" evidence="7">
    <location>
        <begin position="38"/>
        <end position="42"/>
    </location>
</feature>
<comment type="similarity">
    <text evidence="1 6 7">Belongs to the TRAFAC class TrmE-Era-EngA-EngB-Septin-like GTPase superfamily. Era GTPase family.</text>
</comment>
<dbReference type="InterPro" id="IPR006073">
    <property type="entry name" value="GTP-bd"/>
</dbReference>
<organism evidence="9 10">
    <name type="scientific">Campylobacter portucalensis</name>
    <dbReference type="NCBI Taxonomy" id="2608384"/>
    <lineage>
        <taxon>Bacteria</taxon>
        <taxon>Pseudomonadati</taxon>
        <taxon>Campylobacterota</taxon>
        <taxon>Epsilonproteobacteria</taxon>
        <taxon>Campylobacterales</taxon>
        <taxon>Campylobacteraceae</taxon>
        <taxon>Campylobacter</taxon>
    </lineage>
</organism>
<sequence length="291" mass="33272">MDKKSGFVTLIGRTNAGKSSLVNFLLGEKISLVSHKQNATRRKINAIVMHEKNQIIFIDTPGLHNSQKLMNRLMVDVAIKSIGDADLILFVASIHDDLRDYGEFLKIKTNLKHIVVLTKIDQASPEAVIKKLEMYQKFKDKFQAIMPISIKKSIYKKSLLDEISKHLPNHEYFYDEELLSTSNLKDIYRDFILEAIFESVSSEIPYSSDVIVEKVIEEPNLISIYSKIITDTNSHKIILIGKNATTIKRIGIKARKLISKLSKTKIYINLDVIVKKSWNSNEKIIKNHFIS</sequence>
<evidence type="ECO:0000313" key="9">
    <source>
        <dbReference type="EMBL" id="MSN96753.1"/>
    </source>
</evidence>
<evidence type="ECO:0000313" key="10">
    <source>
        <dbReference type="Proteomes" id="UP000476338"/>
    </source>
</evidence>
<dbReference type="Gene3D" id="3.30.300.20">
    <property type="match status" value="1"/>
</dbReference>
<feature type="region of interest" description="G1" evidence="7">
    <location>
        <begin position="12"/>
        <end position="19"/>
    </location>
</feature>
<dbReference type="InterPro" id="IPR030388">
    <property type="entry name" value="G_ERA_dom"/>
</dbReference>
<dbReference type="GO" id="GO:0005525">
    <property type="term" value="F:GTP binding"/>
    <property type="evidence" value="ECO:0007669"/>
    <property type="project" value="UniProtKB-UniRule"/>
</dbReference>
<dbReference type="PROSITE" id="PS51713">
    <property type="entry name" value="G_ERA"/>
    <property type="match status" value="1"/>
</dbReference>
<feature type="region of interest" description="G3" evidence="7">
    <location>
        <begin position="59"/>
        <end position="62"/>
    </location>
</feature>
<comment type="subcellular location">
    <subcellularLocation>
        <location evidence="6">Cytoplasm</location>
    </subcellularLocation>
    <subcellularLocation>
        <location evidence="6">Cell membrane</location>
        <topology evidence="6">Peripheral membrane protein</topology>
    </subcellularLocation>
</comment>
<dbReference type="CDD" id="cd22534">
    <property type="entry name" value="KH-II_Era"/>
    <property type="match status" value="1"/>
</dbReference>
<dbReference type="CDD" id="cd04163">
    <property type="entry name" value="Era"/>
    <property type="match status" value="1"/>
</dbReference>
<dbReference type="Pfam" id="PF07650">
    <property type="entry name" value="KH_2"/>
    <property type="match status" value="1"/>
</dbReference>
<protein>
    <recommendedName>
        <fullName evidence="2 6">GTPase Era</fullName>
    </recommendedName>
</protein>
<feature type="region of interest" description="G4" evidence="7">
    <location>
        <begin position="118"/>
        <end position="121"/>
    </location>
</feature>
<accession>A0A6L5WLS1</accession>
<evidence type="ECO:0000256" key="3">
    <source>
        <dbReference type="ARBA" id="ARBA00022741"/>
    </source>
</evidence>
<keyword evidence="4 6" id="KW-0694">RNA-binding</keyword>
<keyword evidence="6" id="KW-0963">Cytoplasm</keyword>
<keyword evidence="3 6" id="KW-0547">Nucleotide-binding</keyword>
<dbReference type="GO" id="GO:0043024">
    <property type="term" value="F:ribosomal small subunit binding"/>
    <property type="evidence" value="ECO:0007669"/>
    <property type="project" value="TreeGrafter"/>
</dbReference>
<keyword evidence="6" id="KW-0690">Ribosome biogenesis</keyword>
<dbReference type="InterPro" id="IPR015946">
    <property type="entry name" value="KH_dom-like_a/b"/>
</dbReference>
<evidence type="ECO:0000256" key="4">
    <source>
        <dbReference type="ARBA" id="ARBA00022884"/>
    </source>
</evidence>
<keyword evidence="6" id="KW-0472">Membrane</keyword>
<dbReference type="GO" id="GO:0003924">
    <property type="term" value="F:GTPase activity"/>
    <property type="evidence" value="ECO:0007669"/>
    <property type="project" value="UniProtKB-UniRule"/>
</dbReference>
<dbReference type="PANTHER" id="PTHR42698:SF1">
    <property type="entry name" value="GTPASE ERA, MITOCHONDRIAL"/>
    <property type="match status" value="1"/>
</dbReference>
<dbReference type="InterPro" id="IPR004044">
    <property type="entry name" value="KH_dom_type_2"/>
</dbReference>
<evidence type="ECO:0000256" key="7">
    <source>
        <dbReference type="PROSITE-ProRule" id="PRU01050"/>
    </source>
</evidence>
<evidence type="ECO:0000256" key="6">
    <source>
        <dbReference type="HAMAP-Rule" id="MF_00367"/>
    </source>
</evidence>
<dbReference type="InterPro" id="IPR005225">
    <property type="entry name" value="Small_GTP-bd"/>
</dbReference>
<dbReference type="InterPro" id="IPR005662">
    <property type="entry name" value="GTPase_Era-like"/>
</dbReference>
<feature type="region of interest" description="G5" evidence="7">
    <location>
        <begin position="148"/>
        <end position="150"/>
    </location>
</feature>
<dbReference type="GO" id="GO:0005886">
    <property type="term" value="C:plasma membrane"/>
    <property type="evidence" value="ECO:0007669"/>
    <property type="project" value="UniProtKB-SubCell"/>
</dbReference>
<reference evidence="9 10" key="2">
    <citation type="submission" date="2020-03" db="EMBL/GenBank/DDBJ databases">
        <title>Campylobacter portucalensis sp. nov., a new species of Campylobacter isolated from the reproductive tract of bulls.</title>
        <authorList>
            <person name="Silva M.F."/>
            <person name="Pereira G."/>
            <person name="Carneiro C."/>
            <person name="Hemphill A."/>
            <person name="Mateus L."/>
            <person name="Lopes-Da-Costa L."/>
            <person name="Silva E."/>
        </authorList>
    </citation>
    <scope>NUCLEOTIDE SEQUENCE [LARGE SCALE GENOMIC DNA]</scope>
    <source>
        <strain evidence="9 10">FMV-PI01</strain>
    </source>
</reference>
<proteinExistence type="inferred from homology"/>
<feature type="binding site" evidence="6">
    <location>
        <begin position="12"/>
        <end position="19"/>
    </location>
    <ligand>
        <name>GTP</name>
        <dbReference type="ChEBI" id="CHEBI:37565"/>
    </ligand>
</feature>
<dbReference type="NCBIfam" id="TIGR00436">
    <property type="entry name" value="era"/>
    <property type="match status" value="1"/>
</dbReference>
<dbReference type="HAMAP" id="MF_00367">
    <property type="entry name" value="GTPase_Era"/>
    <property type="match status" value="1"/>
</dbReference>
<dbReference type="EMBL" id="VWSJ01000024">
    <property type="protein sequence ID" value="MSN96753.1"/>
    <property type="molecule type" value="Genomic_DNA"/>
</dbReference>
<dbReference type="SUPFAM" id="SSF54814">
    <property type="entry name" value="Prokaryotic type KH domain (KH-domain type II)"/>
    <property type="match status" value="1"/>
</dbReference>
<comment type="subunit">
    <text evidence="6">Monomer.</text>
</comment>
<dbReference type="NCBIfam" id="TIGR00231">
    <property type="entry name" value="small_GTP"/>
    <property type="match status" value="1"/>
</dbReference>
<reference evidence="9 10" key="1">
    <citation type="submission" date="2019-09" db="EMBL/GenBank/DDBJ databases">
        <authorList>
            <person name="Silva M."/>
            <person name="Pereira G."/>
            <person name="Lopes-Da-Costa L."/>
            <person name="Silva E."/>
        </authorList>
    </citation>
    <scope>NUCLEOTIDE SEQUENCE [LARGE SCALE GENOMIC DNA]</scope>
    <source>
        <strain evidence="9 10">FMV-PI01</strain>
    </source>
</reference>
<dbReference type="GO" id="GO:0000028">
    <property type="term" value="P:ribosomal small subunit assembly"/>
    <property type="evidence" value="ECO:0007669"/>
    <property type="project" value="TreeGrafter"/>
</dbReference>
<keyword evidence="5 6" id="KW-0342">GTP-binding</keyword>
<dbReference type="PANTHER" id="PTHR42698">
    <property type="entry name" value="GTPASE ERA"/>
    <property type="match status" value="1"/>
</dbReference>
<evidence type="ECO:0000256" key="5">
    <source>
        <dbReference type="ARBA" id="ARBA00023134"/>
    </source>
</evidence>
<dbReference type="Pfam" id="PF01926">
    <property type="entry name" value="MMR_HSR1"/>
    <property type="match status" value="1"/>
</dbReference>
<keyword evidence="10" id="KW-1185">Reference proteome</keyword>